<feature type="repeat" description="WD" evidence="3">
    <location>
        <begin position="924"/>
        <end position="965"/>
    </location>
</feature>
<feature type="repeat" description="WD" evidence="3">
    <location>
        <begin position="1216"/>
        <end position="1257"/>
    </location>
</feature>
<dbReference type="CDD" id="cd00200">
    <property type="entry name" value="WD40"/>
    <property type="match status" value="2"/>
</dbReference>
<dbReference type="Pfam" id="PF00400">
    <property type="entry name" value="WD40"/>
    <property type="match status" value="10"/>
</dbReference>
<evidence type="ECO:0000259" key="5">
    <source>
        <dbReference type="Pfam" id="PF05729"/>
    </source>
</evidence>
<evidence type="ECO:0000256" key="1">
    <source>
        <dbReference type="ARBA" id="ARBA00022574"/>
    </source>
</evidence>
<keyword evidence="7" id="KW-1185">Reference proteome</keyword>
<dbReference type="InterPro" id="IPR001646">
    <property type="entry name" value="5peptide_repeat"/>
</dbReference>
<feature type="repeat" description="WD" evidence="3">
    <location>
        <begin position="883"/>
        <end position="923"/>
    </location>
</feature>
<evidence type="ECO:0000256" key="4">
    <source>
        <dbReference type="SAM" id="MobiDB-lite"/>
    </source>
</evidence>
<feature type="compositionally biased region" description="Polar residues" evidence="4">
    <location>
        <begin position="151"/>
        <end position="160"/>
    </location>
</feature>
<dbReference type="Gene3D" id="2.130.10.10">
    <property type="entry name" value="YVTN repeat-like/Quinoprotein amine dehydrogenase"/>
    <property type="match status" value="4"/>
</dbReference>
<dbReference type="Pfam" id="PF05729">
    <property type="entry name" value="NACHT"/>
    <property type="match status" value="1"/>
</dbReference>
<dbReference type="PROSITE" id="PS00678">
    <property type="entry name" value="WD_REPEATS_1"/>
    <property type="match status" value="3"/>
</dbReference>
<dbReference type="InterPro" id="IPR001680">
    <property type="entry name" value="WD40_rpt"/>
</dbReference>
<evidence type="ECO:0000313" key="7">
    <source>
        <dbReference type="Proteomes" id="UP001194580"/>
    </source>
</evidence>
<dbReference type="Gene3D" id="2.160.20.80">
    <property type="entry name" value="E3 ubiquitin-protein ligase SopA"/>
    <property type="match status" value="1"/>
</dbReference>
<dbReference type="InterPro" id="IPR053299">
    <property type="entry name" value="ASTRA_WD_repeat"/>
</dbReference>
<evidence type="ECO:0000313" key="6">
    <source>
        <dbReference type="EMBL" id="KAG0278679.1"/>
    </source>
</evidence>
<dbReference type="EMBL" id="JAAAIL010000178">
    <property type="protein sequence ID" value="KAG0278679.1"/>
    <property type="molecule type" value="Genomic_DNA"/>
</dbReference>
<dbReference type="Pfam" id="PF00805">
    <property type="entry name" value="Pentapeptide"/>
    <property type="match status" value="1"/>
</dbReference>
<feature type="repeat" description="WD" evidence="3">
    <location>
        <begin position="1017"/>
        <end position="1058"/>
    </location>
</feature>
<feature type="repeat" description="WD" evidence="3">
    <location>
        <begin position="1261"/>
        <end position="1302"/>
    </location>
</feature>
<keyword evidence="2" id="KW-0677">Repeat</keyword>
<evidence type="ECO:0000256" key="3">
    <source>
        <dbReference type="PROSITE-ProRule" id="PRU00221"/>
    </source>
</evidence>
<dbReference type="InterPro" id="IPR015943">
    <property type="entry name" value="WD40/YVTN_repeat-like_dom_sf"/>
</dbReference>
<dbReference type="SUPFAM" id="SSF141571">
    <property type="entry name" value="Pentapeptide repeat-like"/>
    <property type="match status" value="1"/>
</dbReference>
<feature type="compositionally biased region" description="Acidic residues" evidence="4">
    <location>
        <begin position="179"/>
        <end position="194"/>
    </location>
</feature>
<dbReference type="InterPro" id="IPR019775">
    <property type="entry name" value="WD40_repeat_CS"/>
</dbReference>
<feature type="repeat" description="WD" evidence="3">
    <location>
        <begin position="799"/>
        <end position="840"/>
    </location>
</feature>
<dbReference type="InterPro" id="IPR036322">
    <property type="entry name" value="WD40_repeat_dom_sf"/>
</dbReference>
<accession>A0AAD4DI27</accession>
<sequence length="1395" mass="154565">MAMDFKHQSPLSLSEALIFARPSIIGARSTANPTKIRKEFCMNITILSNRIMGTSTAIDSEANISSAVGKEMWDIVMEKNQIMLLLDHEYDSQIPTSSSSSTYAHAPSSIRSTASCDHLSVSHKSSLNHTTVSHSGAGDHRVDSKVTYHQATASDDTNNWGGDINERGDIGDNGNDSWQESDFDLSDQEGDEMDGYSLTPYSGTLSDSIEKDLAKIRSNRLNNRREEVYIPPLAKSSLKDRDDDFFSLPEKAQKFLKSECKVMLVLGDSGGGKSVFLRELEHTLWTKYRPGGRIPLHIVLPEHDKPEEELISKQLRDLGFNEQEISELRRQSRFTLLCDGYDESKCKMNLYVRNKLNDRNAGWDAKMIITCRSTYLGSEYQEQFQPYPQSHYSPPYAGIFQEAVIIPFSMSQIKTYVAEYVSLKSTAWKTNDYLSKFSDIPGLLDLAKNPFHLCMALKTLPNLVGSERDMSKVRINRFGLYDAFIEESIETAKRRQRHSAMIGSEREVFEALTDDNFEACVIRFLKDLATNIFREQEGNPVIRYTSNSDKDNYMSKEQEDTSAIGYAGKINKHNWKGMLFGSDPKSTILRNASPLTRVGMTYTFLHSSLLDYFYARAVFDPDVPDDDEASLHPILSQKILVEHHSILAFLAECAQQEPRFEARLLNMIETSKSPSYTSCAAANAITILVQAGFRFNGRDLKGVKIQGADLTGGCFDYANFKGANLTDVIFFSTWLRRVNFKGATMSGVRFGEGLYLEGCAAVLSCAYSPNGESLVVSLDTGGKIDVYNTKHWEKSTSTFVGHTEPVRSVAFSPKGNRIVTASDDATLRVWKFLSRETLHVLKGHDGPVLDVAFSPCGREVASAGSDRSVKLWNATSGEIIHTLKDHFWPVTCLCFSPNGRLLASGSEDAALLWDVKTGTRTLELDDNLTGASSMAFSPTGDLLAYGLEDGTIQVYNISTTPASGSIAAHSPPMIFTGHSSRVSSLVFSSNGHRIVSAGRDGSVRIWNAHNTGPGMILYSHSHKIHSVALSLRGQQIASGGEDKSVRLWPINHGISRVSSSGHKKSVSYGMVTWEQQFERSKSNDQISYPKTMQSMLALAPKGGYLAFARPERTIRVVSTKAGKGRGEFSATLAGHTDDILCLSFSPDYTQLASGSKDKTARIWNFRNKKIMHVLRGHSDNVTAIAFSPSGQIIATATQDGQVRLWSAHPLNFGQDRSVHSGPITSLMFSSNGRYLLTTSMDRSIREFDVNRESRTHTFSGLAGHSKGVISATYFDTDRKIASAGLDDLIKVWDVRSEQCLATVGGLVGPIKTVAWKVVANTGEVLFVTGCEDKSVRQWKLPLDDKTVYRAELDWTSNCDRLVVLDTNVHGSKDLSSSNLQLLKQRELSARRVSEQ</sequence>
<dbReference type="PROSITE" id="PS50294">
    <property type="entry name" value="WD_REPEATS_REGION"/>
    <property type="match status" value="8"/>
</dbReference>
<dbReference type="InterPro" id="IPR007111">
    <property type="entry name" value="NACHT_NTPase"/>
</dbReference>
<organism evidence="6 7">
    <name type="scientific">Linnemannia exigua</name>
    <dbReference type="NCBI Taxonomy" id="604196"/>
    <lineage>
        <taxon>Eukaryota</taxon>
        <taxon>Fungi</taxon>
        <taxon>Fungi incertae sedis</taxon>
        <taxon>Mucoromycota</taxon>
        <taxon>Mortierellomycotina</taxon>
        <taxon>Mortierellomycetes</taxon>
        <taxon>Mortierellales</taxon>
        <taxon>Mortierellaceae</taxon>
        <taxon>Linnemannia</taxon>
    </lineage>
</organism>
<evidence type="ECO:0000256" key="2">
    <source>
        <dbReference type="ARBA" id="ARBA00022737"/>
    </source>
</evidence>
<dbReference type="Gene3D" id="3.40.50.300">
    <property type="entry name" value="P-loop containing nucleotide triphosphate hydrolases"/>
    <property type="match status" value="1"/>
</dbReference>
<proteinExistence type="predicted"/>
<keyword evidence="1 3" id="KW-0853">WD repeat</keyword>
<feature type="repeat" description="WD" evidence="3">
    <location>
        <begin position="1174"/>
        <end position="1206"/>
    </location>
</feature>
<reference evidence="6" key="1">
    <citation type="journal article" date="2020" name="Fungal Divers.">
        <title>Resolving the Mortierellaceae phylogeny through synthesis of multi-gene phylogenetics and phylogenomics.</title>
        <authorList>
            <person name="Vandepol N."/>
            <person name="Liber J."/>
            <person name="Desiro A."/>
            <person name="Na H."/>
            <person name="Kennedy M."/>
            <person name="Barry K."/>
            <person name="Grigoriev I.V."/>
            <person name="Miller A.N."/>
            <person name="O'Donnell K."/>
            <person name="Stajich J.E."/>
            <person name="Bonito G."/>
        </authorList>
    </citation>
    <scope>NUCLEOTIDE SEQUENCE</scope>
    <source>
        <strain evidence="6">NRRL 28262</strain>
    </source>
</reference>
<dbReference type="SMART" id="SM00320">
    <property type="entry name" value="WD40"/>
    <property type="match status" value="12"/>
</dbReference>
<dbReference type="InterPro" id="IPR020472">
    <property type="entry name" value="WD40_PAC1"/>
</dbReference>
<dbReference type="SUPFAM" id="SSF50978">
    <property type="entry name" value="WD40 repeat-like"/>
    <property type="match status" value="2"/>
</dbReference>
<feature type="domain" description="NACHT" evidence="5">
    <location>
        <begin position="262"/>
        <end position="422"/>
    </location>
</feature>
<dbReference type="InterPro" id="IPR027417">
    <property type="entry name" value="P-loop_NTPase"/>
</dbReference>
<feature type="repeat" description="WD" evidence="3">
    <location>
        <begin position="975"/>
        <end position="1007"/>
    </location>
</feature>
<dbReference type="PROSITE" id="PS50082">
    <property type="entry name" value="WD_REPEATS_2"/>
    <property type="match status" value="10"/>
</dbReference>
<feature type="region of interest" description="Disordered" evidence="4">
    <location>
        <begin position="151"/>
        <end position="196"/>
    </location>
</feature>
<dbReference type="PANTHER" id="PTHR44156">
    <property type="entry name" value="SUPERNUMERARY LIMBS, ISOFORM B-RELATED"/>
    <property type="match status" value="1"/>
</dbReference>
<dbReference type="Proteomes" id="UP001194580">
    <property type="component" value="Unassembled WGS sequence"/>
</dbReference>
<feature type="repeat" description="WD" evidence="3">
    <location>
        <begin position="1132"/>
        <end position="1173"/>
    </location>
</feature>
<comment type="caution">
    <text evidence="6">The sequence shown here is derived from an EMBL/GenBank/DDBJ whole genome shotgun (WGS) entry which is preliminary data.</text>
</comment>
<protein>
    <recommendedName>
        <fullName evidence="5">NACHT domain-containing protein</fullName>
    </recommendedName>
</protein>
<name>A0AAD4DI27_9FUNG</name>
<feature type="repeat" description="WD" evidence="3">
    <location>
        <begin position="841"/>
        <end position="882"/>
    </location>
</feature>
<gene>
    <name evidence="6" type="ORF">BGZ95_003407</name>
</gene>
<dbReference type="PRINTS" id="PR00320">
    <property type="entry name" value="GPROTEINBRPT"/>
</dbReference>